<evidence type="ECO:0000256" key="1">
    <source>
        <dbReference type="SAM" id="Phobius"/>
    </source>
</evidence>
<dbReference type="InterPro" id="IPR014044">
    <property type="entry name" value="CAP_dom"/>
</dbReference>
<dbReference type="Gene3D" id="3.40.33.10">
    <property type="entry name" value="CAP"/>
    <property type="match status" value="1"/>
</dbReference>
<feature type="domain" description="Fibronectin type-III" evidence="2">
    <location>
        <begin position="437"/>
        <end position="533"/>
    </location>
</feature>
<organism evidence="3 4">
    <name type="scientific">Roseburia intestinalis</name>
    <dbReference type="NCBI Taxonomy" id="166486"/>
    <lineage>
        <taxon>Bacteria</taxon>
        <taxon>Bacillati</taxon>
        <taxon>Bacillota</taxon>
        <taxon>Clostridia</taxon>
        <taxon>Lachnospirales</taxon>
        <taxon>Lachnospiraceae</taxon>
        <taxon>Roseburia</taxon>
    </lineage>
</organism>
<dbReference type="EMBL" id="QSFP01000004">
    <property type="protein sequence ID" value="RHA68666.1"/>
    <property type="molecule type" value="Genomic_DNA"/>
</dbReference>
<evidence type="ECO:0000313" key="3">
    <source>
        <dbReference type="EMBL" id="RHA68666.1"/>
    </source>
</evidence>
<reference evidence="3 4" key="1">
    <citation type="submission" date="2018-08" db="EMBL/GenBank/DDBJ databases">
        <title>A genome reference for cultivated species of the human gut microbiota.</title>
        <authorList>
            <person name="Zou Y."/>
            <person name="Xue W."/>
            <person name="Luo G."/>
        </authorList>
    </citation>
    <scope>NUCLEOTIDE SEQUENCE [LARGE SCALE GENOMIC DNA]</scope>
    <source>
        <strain evidence="3 4">AM43-11</strain>
    </source>
</reference>
<dbReference type="CDD" id="cd05379">
    <property type="entry name" value="CAP_bacterial"/>
    <property type="match status" value="1"/>
</dbReference>
<dbReference type="InterPro" id="IPR008964">
    <property type="entry name" value="Invasin/intimin_cell_adhesion"/>
</dbReference>
<evidence type="ECO:0000259" key="2">
    <source>
        <dbReference type="PROSITE" id="PS50853"/>
    </source>
</evidence>
<keyword evidence="1" id="KW-1133">Transmembrane helix</keyword>
<keyword evidence="1" id="KW-0812">Transmembrane</keyword>
<sequence>MIVHQNGLCYSNKKYHKGGIRVKKLLLKNAVMLAVVIFCIGSVNCYAATSTGINVNYHSQKEIKDYLKSKKVNIDAETTYSKKASDVKPYQAGTISESSQKSALNTMNAIRYIAGIDAVGLDSSYTKMEQAAALVNSVNGTLSHFPSKPAGMADSLYQLGASGASSGNLSYASWKCGLGYHLVKAWMNDGDDYNIDRVGHRRWILNPPMEKTGFGWVYGSHGTYAAMYAFDNWYEPTDYYGVVWPAQNMPVEFFGSSYPWSISMGKDVDKSAVKVTLIRQSDQKKWAFSEKKADGYFNVENSNYGQKGCIIFRPENLSYQPGDTFEVKITGLDQKVSYTVKFFSVNSSAESGEKQKESKITAKNITKTFSTTTFSINAKTNGKGKMTYKVADEKIAAVSKKGVVTLKNYGETKIRIRVAASGNYKAAEKTITLTVKPVKAKTGSLKSTAKGSFALKWKQDKKATGYIIQYSTDKRFEKNVKSTTVSSNRTTSKKIGKLKAGKKYYVRICSYKKSCGKNIKGAYSDVKTVITKK</sequence>
<feature type="transmembrane region" description="Helical" evidence="1">
    <location>
        <begin position="30"/>
        <end position="49"/>
    </location>
</feature>
<dbReference type="Gene3D" id="2.60.40.1080">
    <property type="match status" value="1"/>
</dbReference>
<dbReference type="InterPro" id="IPR035940">
    <property type="entry name" value="CAP_sf"/>
</dbReference>
<keyword evidence="1" id="KW-0472">Membrane</keyword>
<accession>A0A3R6A5Y7</accession>
<dbReference type="SUPFAM" id="SSF49373">
    <property type="entry name" value="Invasin/intimin cell-adhesion fragments"/>
    <property type="match status" value="1"/>
</dbReference>
<dbReference type="Proteomes" id="UP000284465">
    <property type="component" value="Unassembled WGS sequence"/>
</dbReference>
<name>A0A3R6A5Y7_9FIRM</name>
<dbReference type="AlphaFoldDB" id="A0A3R6A5Y7"/>
<dbReference type="Pfam" id="PF00188">
    <property type="entry name" value="CAP"/>
    <property type="match status" value="1"/>
</dbReference>
<dbReference type="PROSITE" id="PS50853">
    <property type="entry name" value="FN3"/>
    <property type="match status" value="1"/>
</dbReference>
<proteinExistence type="predicted"/>
<dbReference type="CDD" id="cd00063">
    <property type="entry name" value="FN3"/>
    <property type="match status" value="1"/>
</dbReference>
<gene>
    <name evidence="3" type="ORF">DW927_05140</name>
</gene>
<dbReference type="SUPFAM" id="SSF55797">
    <property type="entry name" value="PR-1-like"/>
    <property type="match status" value="1"/>
</dbReference>
<dbReference type="InterPro" id="IPR013783">
    <property type="entry name" value="Ig-like_fold"/>
</dbReference>
<evidence type="ECO:0000313" key="4">
    <source>
        <dbReference type="Proteomes" id="UP000284465"/>
    </source>
</evidence>
<dbReference type="SUPFAM" id="SSF49265">
    <property type="entry name" value="Fibronectin type III"/>
    <property type="match status" value="1"/>
</dbReference>
<comment type="caution">
    <text evidence="3">The sequence shown here is derived from an EMBL/GenBank/DDBJ whole genome shotgun (WGS) entry which is preliminary data.</text>
</comment>
<dbReference type="Gene3D" id="2.60.40.10">
    <property type="entry name" value="Immunoglobulins"/>
    <property type="match status" value="1"/>
</dbReference>
<dbReference type="Pfam" id="PF00041">
    <property type="entry name" value="fn3"/>
    <property type="match status" value="1"/>
</dbReference>
<dbReference type="InterPro" id="IPR036116">
    <property type="entry name" value="FN3_sf"/>
</dbReference>
<protein>
    <submittedName>
        <fullName evidence="3">Secretory protein</fullName>
    </submittedName>
</protein>
<dbReference type="InterPro" id="IPR003961">
    <property type="entry name" value="FN3_dom"/>
</dbReference>